<evidence type="ECO:0000256" key="2">
    <source>
        <dbReference type="ARBA" id="ARBA00022574"/>
    </source>
</evidence>
<reference evidence="7 8" key="1">
    <citation type="submission" date="2024-01" db="EMBL/GenBank/DDBJ databases">
        <title>Genome assemblies of Stephania.</title>
        <authorList>
            <person name="Yang L."/>
        </authorList>
    </citation>
    <scope>NUCLEOTIDE SEQUENCE [LARGE SCALE GENOMIC DNA]</scope>
    <source>
        <strain evidence="7">YNDBR</strain>
        <tissue evidence="7">Leaf</tissue>
    </source>
</reference>
<dbReference type="InterPro" id="IPR000009">
    <property type="entry name" value="PP2A_PR55"/>
</dbReference>
<dbReference type="PIRSF" id="PIRSF037309">
    <property type="entry name" value="PP2A_PR55"/>
    <property type="match status" value="1"/>
</dbReference>
<dbReference type="SMART" id="SM00320">
    <property type="entry name" value="WD40"/>
    <property type="match status" value="5"/>
</dbReference>
<evidence type="ECO:0000256" key="4">
    <source>
        <dbReference type="ARBA" id="ARBA00034298"/>
    </source>
</evidence>
<comment type="similarity">
    <text evidence="1 5">Belongs to the phosphatase 2A regulatory subunit B family.</text>
</comment>
<dbReference type="PRINTS" id="PR00600">
    <property type="entry name" value="PP2APR55"/>
</dbReference>
<proteinExistence type="inferred from homology"/>
<dbReference type="InterPro" id="IPR015943">
    <property type="entry name" value="WD40/YVTN_repeat-like_dom_sf"/>
</dbReference>
<name>A0AAP0NPQ0_9MAGN</name>
<feature type="compositionally biased region" description="Basic residues" evidence="6">
    <location>
        <begin position="340"/>
        <end position="353"/>
    </location>
</feature>
<organism evidence="7 8">
    <name type="scientific">Stephania yunnanensis</name>
    <dbReference type="NCBI Taxonomy" id="152371"/>
    <lineage>
        <taxon>Eukaryota</taxon>
        <taxon>Viridiplantae</taxon>
        <taxon>Streptophyta</taxon>
        <taxon>Embryophyta</taxon>
        <taxon>Tracheophyta</taxon>
        <taxon>Spermatophyta</taxon>
        <taxon>Magnoliopsida</taxon>
        <taxon>Ranunculales</taxon>
        <taxon>Menispermaceae</taxon>
        <taxon>Menispermoideae</taxon>
        <taxon>Cissampelideae</taxon>
        <taxon>Stephania</taxon>
    </lineage>
</organism>
<dbReference type="Gene3D" id="2.130.10.10">
    <property type="entry name" value="YVTN repeat-like/Quinoprotein amine dehydrogenase"/>
    <property type="match status" value="1"/>
</dbReference>
<accession>A0AAP0NPQ0</accession>
<evidence type="ECO:0000256" key="5">
    <source>
        <dbReference type="RuleBase" id="RU331113"/>
    </source>
</evidence>
<dbReference type="GO" id="GO:0000159">
    <property type="term" value="C:protein phosphatase type 2A complex"/>
    <property type="evidence" value="ECO:0007669"/>
    <property type="project" value="UniProtKB-UniRule"/>
</dbReference>
<evidence type="ECO:0000256" key="1">
    <source>
        <dbReference type="ARBA" id="ARBA00008259"/>
    </source>
</evidence>
<sequence length="411" mass="46732">MASSTASVPDWNFSQVFGERLSGEDVQEVDLISTIDFEKKGDYIATGDHGGRVVIFERTDRPDDRSRKELEQLDCGNKRHPEYRYKTEFQSHEPEVKERKPEKCKEMDQNTAVSSENMLLAEKSFVSEQLETSVPNGYHLDDGETFVSADDLRINLWNLEFSNQCFNIIDMKPSDMEDLTEVITSAEFHPIYCNILAYSSSRGFIRLVDMRQSALCDQHARILQDREAHGSKSFFTEIVASISDMKFASDGRHILSRDYMNLKLWDLNMETSPIATFKIHDYLRPKLHDLYNNDSIFDKFDCCLSSDGLQFATGSYSNLFRVFTSGDGNEGLTLEATRSPNRKQAKNQPRGRRASLSNLTRGQFWQANENSSSDSSALANDLTAKMLHLAWHPTSKLIACAAANSLYLYHA</sequence>
<dbReference type="SUPFAM" id="SSF50978">
    <property type="entry name" value="WD40 repeat-like"/>
    <property type="match status" value="1"/>
</dbReference>
<comment type="function">
    <text evidence="4">The B regulatory subunit may modulate substrate selectivity and catalytic activity, and may also direct the localization of the catalytic enzyme to a particular subcellular compartment.</text>
</comment>
<dbReference type="EMBL" id="JBBNAF010000009">
    <property type="protein sequence ID" value="KAK9113694.1"/>
    <property type="molecule type" value="Genomic_DNA"/>
</dbReference>
<dbReference type="PANTHER" id="PTHR11871">
    <property type="entry name" value="PROTEIN PHOSPHATASE PP2A REGULATORY SUBUNIT B"/>
    <property type="match status" value="1"/>
</dbReference>
<evidence type="ECO:0000256" key="6">
    <source>
        <dbReference type="SAM" id="MobiDB-lite"/>
    </source>
</evidence>
<dbReference type="GO" id="GO:0019888">
    <property type="term" value="F:protein phosphatase regulator activity"/>
    <property type="evidence" value="ECO:0007669"/>
    <property type="project" value="InterPro"/>
</dbReference>
<gene>
    <name evidence="7" type="ORF">Syun_020491</name>
</gene>
<evidence type="ECO:0000313" key="8">
    <source>
        <dbReference type="Proteomes" id="UP001420932"/>
    </source>
</evidence>
<evidence type="ECO:0000256" key="3">
    <source>
        <dbReference type="ARBA" id="ARBA00022737"/>
    </source>
</evidence>
<dbReference type="Proteomes" id="UP001420932">
    <property type="component" value="Unassembled WGS sequence"/>
</dbReference>
<comment type="caution">
    <text evidence="7">The sequence shown here is derived from an EMBL/GenBank/DDBJ whole genome shotgun (WGS) entry which is preliminary data.</text>
</comment>
<feature type="region of interest" description="Disordered" evidence="6">
    <location>
        <begin position="331"/>
        <end position="353"/>
    </location>
</feature>
<keyword evidence="3 5" id="KW-0677">Repeat</keyword>
<evidence type="ECO:0000313" key="7">
    <source>
        <dbReference type="EMBL" id="KAK9113694.1"/>
    </source>
</evidence>
<keyword evidence="8" id="KW-1185">Reference proteome</keyword>
<dbReference type="InterPro" id="IPR036322">
    <property type="entry name" value="WD40_repeat_dom_sf"/>
</dbReference>
<dbReference type="InterPro" id="IPR001680">
    <property type="entry name" value="WD40_rpt"/>
</dbReference>
<keyword evidence="2 5" id="KW-0853">WD repeat</keyword>
<protein>
    <recommendedName>
        <fullName evidence="5">Serine/threonine-protein phosphatase 2A 55 kDa regulatory subunit B</fullName>
    </recommendedName>
</protein>
<dbReference type="AlphaFoldDB" id="A0AAP0NPQ0"/>